<accession>F0WGZ8</accession>
<dbReference type="AlphaFoldDB" id="F0WGZ8"/>
<organism evidence="3">
    <name type="scientific">Albugo laibachii Nc14</name>
    <dbReference type="NCBI Taxonomy" id="890382"/>
    <lineage>
        <taxon>Eukaryota</taxon>
        <taxon>Sar</taxon>
        <taxon>Stramenopiles</taxon>
        <taxon>Oomycota</taxon>
        <taxon>Peronosporomycetes</taxon>
        <taxon>Albuginales</taxon>
        <taxon>Albuginaceae</taxon>
        <taxon>Albugo</taxon>
    </lineage>
</organism>
<keyword evidence="2" id="KW-0472">Membrane</keyword>
<gene>
    <name evidence="3" type="primary">AlNc14C96G5873</name>
    <name evidence="3" type="ORF">ALNC14_066560</name>
</gene>
<dbReference type="HOGENOM" id="CLU_1226911_0_0_1"/>
<reference evidence="3" key="1">
    <citation type="journal article" date="2011" name="PLoS Biol.">
        <title>Gene gain and loss during evolution of obligate parasitism in the white rust pathogen of Arabidopsis thaliana.</title>
        <authorList>
            <person name="Kemen E."/>
            <person name="Gardiner A."/>
            <person name="Schultz-Larsen T."/>
            <person name="Kemen A.C."/>
            <person name="Balmuth A.L."/>
            <person name="Robert-Seilaniantz A."/>
            <person name="Bailey K."/>
            <person name="Holub E."/>
            <person name="Studholme D.J."/>
            <person name="Maclean D."/>
            <person name="Jones J.D."/>
        </authorList>
    </citation>
    <scope>NUCLEOTIDE SEQUENCE</scope>
</reference>
<feature type="compositionally biased region" description="Polar residues" evidence="1">
    <location>
        <begin position="112"/>
        <end position="123"/>
    </location>
</feature>
<evidence type="ECO:0000256" key="1">
    <source>
        <dbReference type="SAM" id="MobiDB-lite"/>
    </source>
</evidence>
<dbReference type="SUPFAM" id="SSF57903">
    <property type="entry name" value="FYVE/PHD zinc finger"/>
    <property type="match status" value="1"/>
</dbReference>
<evidence type="ECO:0000313" key="3">
    <source>
        <dbReference type="EMBL" id="CCA20513.1"/>
    </source>
</evidence>
<feature type="transmembrane region" description="Helical" evidence="2">
    <location>
        <begin position="208"/>
        <end position="231"/>
    </location>
</feature>
<keyword evidence="2" id="KW-0812">Transmembrane</keyword>
<keyword evidence="2" id="KW-1133">Transmembrane helix</keyword>
<protein>
    <submittedName>
        <fullName evidence="3">AlNc14C96G5873 protein</fullName>
    </submittedName>
</protein>
<feature type="region of interest" description="Disordered" evidence="1">
    <location>
        <begin position="104"/>
        <end position="124"/>
    </location>
</feature>
<proteinExistence type="predicted"/>
<name>F0WGZ8_9STRA</name>
<reference evidence="3" key="2">
    <citation type="submission" date="2011-02" db="EMBL/GenBank/DDBJ databases">
        <authorList>
            <person name="MacLean D."/>
        </authorList>
    </citation>
    <scope>NUCLEOTIDE SEQUENCE</scope>
</reference>
<evidence type="ECO:0000256" key="2">
    <source>
        <dbReference type="SAM" id="Phobius"/>
    </source>
</evidence>
<dbReference type="EMBL" id="FR824141">
    <property type="protein sequence ID" value="CCA20513.1"/>
    <property type="molecule type" value="Genomic_DNA"/>
</dbReference>
<sequence>MENALDKNDNSSSRKLYLSRSPVLCSDCGKRLKVFKRKKKCIVCYGILCRHCFPHHLATCEQSRGQQEERSKHRTSLSAIEQEGRRDSFLVLDDGETQQDVYFKSPREDQSAESPSPLENLTEPTEDIRVRKLEKYGGSTREDFAIEQGQNEYREAIILQKVITCWTQKRVLVLDEVEEHQTAQKQRSGNRWRDAEDEVDVCNFSDTVASVLITLLVWIVFAVFVYVYIIFGRTHTAAMLS</sequence>
<dbReference type="InterPro" id="IPR011011">
    <property type="entry name" value="Znf_FYVE_PHD"/>
</dbReference>